<comment type="caution">
    <text evidence="2">The sequence shown here is derived from an EMBL/GenBank/DDBJ whole genome shotgun (WGS) entry which is preliminary data.</text>
</comment>
<sequence>MKMKWMAVLFLLCFSGTSFANEWMNDVEVTQMNAYQSGTGHFVWFTSLPEECKTASPSAPIMTFDEAQSGGKGMLAIAMAALLNKRKVNVQANGCSIIEIYLK</sequence>
<organism evidence="2 3">
    <name type="scientific">Xanthomonas sacchari</name>
    <dbReference type="NCBI Taxonomy" id="56458"/>
    <lineage>
        <taxon>Bacteria</taxon>
        <taxon>Pseudomonadati</taxon>
        <taxon>Pseudomonadota</taxon>
        <taxon>Gammaproteobacteria</taxon>
        <taxon>Lysobacterales</taxon>
        <taxon>Lysobacteraceae</taxon>
        <taxon>Xanthomonas</taxon>
    </lineage>
</organism>
<gene>
    <name evidence="2" type="ORF">NB700_002816</name>
</gene>
<dbReference type="RefSeq" id="WP_267082326.1">
    <property type="nucleotide sequence ID" value="NZ_CP099530.1"/>
</dbReference>
<evidence type="ECO:0000313" key="2">
    <source>
        <dbReference type="EMBL" id="MCW0400260.1"/>
    </source>
</evidence>
<keyword evidence="3" id="KW-1185">Reference proteome</keyword>
<reference evidence="2 3" key="1">
    <citation type="submission" date="2022-06" db="EMBL/GenBank/DDBJ databases">
        <title>Dynamics of rice microbiomes reveals core vertical transmitted seed endophytes.</title>
        <authorList>
            <person name="Liao K."/>
            <person name="Zhang X."/>
        </authorList>
    </citation>
    <scope>NUCLEOTIDE SEQUENCE [LARGE SCALE GENOMIC DNA]</scope>
    <source>
        <strain evidence="2 3">YT10-10-1</strain>
    </source>
</reference>
<evidence type="ECO:0000313" key="3">
    <source>
        <dbReference type="Proteomes" id="UP001320843"/>
    </source>
</evidence>
<proteinExistence type="predicted"/>
<name>A0ABT3DXM6_9XANT</name>
<accession>A0ABT3DXM6</accession>
<keyword evidence="1" id="KW-0732">Signal</keyword>
<feature type="signal peptide" evidence="1">
    <location>
        <begin position="1"/>
        <end position="20"/>
    </location>
</feature>
<evidence type="ECO:0000256" key="1">
    <source>
        <dbReference type="SAM" id="SignalP"/>
    </source>
</evidence>
<dbReference type="EMBL" id="JANFWR010000019">
    <property type="protein sequence ID" value="MCW0400260.1"/>
    <property type="molecule type" value="Genomic_DNA"/>
</dbReference>
<protein>
    <submittedName>
        <fullName evidence="2">Uncharacterized protein</fullName>
    </submittedName>
</protein>
<feature type="chain" id="PRO_5046117405" evidence="1">
    <location>
        <begin position="21"/>
        <end position="103"/>
    </location>
</feature>
<dbReference type="Proteomes" id="UP001320843">
    <property type="component" value="Unassembled WGS sequence"/>
</dbReference>